<dbReference type="WBParaSite" id="Csp11.Scaffold630.g16902.t1">
    <property type="protein sequence ID" value="Csp11.Scaffold630.g16902.t1"/>
    <property type="gene ID" value="Csp11.Scaffold630.g16902"/>
</dbReference>
<evidence type="ECO:0000256" key="3">
    <source>
        <dbReference type="ARBA" id="ARBA00022448"/>
    </source>
</evidence>
<dbReference type="PANTHER" id="PTHR18945">
    <property type="entry name" value="NEUROTRANSMITTER GATED ION CHANNEL"/>
    <property type="match status" value="1"/>
</dbReference>
<keyword evidence="4" id="KW-1003">Cell membrane</keyword>
<dbReference type="SUPFAM" id="SSF90112">
    <property type="entry name" value="Neurotransmitter-gated ion-channel transmembrane pore"/>
    <property type="match status" value="1"/>
</dbReference>
<dbReference type="InterPro" id="IPR038050">
    <property type="entry name" value="Neuro_actylchol_rec"/>
</dbReference>
<evidence type="ECO:0000313" key="16">
    <source>
        <dbReference type="WBParaSite" id="Csp11.Scaffold630.g16902.t1"/>
    </source>
</evidence>
<feature type="transmembrane region" description="Helical" evidence="11">
    <location>
        <begin position="1006"/>
        <end position="1026"/>
    </location>
</feature>
<evidence type="ECO:0000256" key="1">
    <source>
        <dbReference type="ARBA" id="ARBA00004141"/>
    </source>
</evidence>
<dbReference type="eggNOG" id="KOG3644">
    <property type="taxonomic scope" value="Eukaryota"/>
</dbReference>
<dbReference type="InterPro" id="IPR036734">
    <property type="entry name" value="Neur_chan_lig-bd_sf"/>
</dbReference>
<organism evidence="15 16">
    <name type="scientific">Caenorhabditis tropicalis</name>
    <dbReference type="NCBI Taxonomy" id="1561998"/>
    <lineage>
        <taxon>Eukaryota</taxon>
        <taxon>Metazoa</taxon>
        <taxon>Ecdysozoa</taxon>
        <taxon>Nematoda</taxon>
        <taxon>Chromadorea</taxon>
        <taxon>Rhabditida</taxon>
        <taxon>Rhabditina</taxon>
        <taxon>Rhabditomorpha</taxon>
        <taxon>Rhabditoidea</taxon>
        <taxon>Rhabditidae</taxon>
        <taxon>Peloderinae</taxon>
        <taxon>Caenorhabditis</taxon>
    </lineage>
</organism>
<dbReference type="CDD" id="cd18987">
    <property type="entry name" value="LGIC_ECD_anion"/>
    <property type="match status" value="1"/>
</dbReference>
<dbReference type="FunFam" id="1.20.58.390:FF:000055">
    <property type="entry name" value="Ligand-Gated ion Channel"/>
    <property type="match status" value="1"/>
</dbReference>
<dbReference type="Pfam" id="PF02932">
    <property type="entry name" value="Neur_chan_memb"/>
    <property type="match status" value="1"/>
</dbReference>
<feature type="domain" description="Neurotransmitter-gated ion-channel ligand-binding" evidence="13">
    <location>
        <begin position="678"/>
        <end position="855"/>
    </location>
</feature>
<feature type="region of interest" description="Disordered" evidence="12">
    <location>
        <begin position="27"/>
        <end position="58"/>
    </location>
</feature>
<evidence type="ECO:0000256" key="6">
    <source>
        <dbReference type="ARBA" id="ARBA00022729"/>
    </source>
</evidence>
<dbReference type="InterPro" id="IPR036719">
    <property type="entry name" value="Neuro-gated_channel_TM_sf"/>
</dbReference>
<evidence type="ECO:0000256" key="9">
    <source>
        <dbReference type="ARBA" id="ARBA00023136"/>
    </source>
</evidence>
<accession>A0A1I7UKL3</accession>
<dbReference type="STRING" id="1561998.A0A1I7UKL3"/>
<keyword evidence="7 11" id="KW-1133">Transmembrane helix</keyword>
<keyword evidence="3 11" id="KW-0813">Transport</keyword>
<dbReference type="Gene3D" id="2.70.170.10">
    <property type="entry name" value="Neurotransmitter-gated ion-channel ligand-binding domain"/>
    <property type="match status" value="1"/>
</dbReference>
<dbReference type="InterPro" id="IPR006201">
    <property type="entry name" value="Neur_channel"/>
</dbReference>
<dbReference type="SUPFAM" id="SSF63712">
    <property type="entry name" value="Nicotinic receptor ligand binding domain-like"/>
    <property type="match status" value="1"/>
</dbReference>
<dbReference type="FunFam" id="2.70.170.10:FF:000052">
    <property type="entry name" value="Ligand-Gated ion Channel"/>
    <property type="match status" value="1"/>
</dbReference>
<comment type="subcellular location">
    <subcellularLocation>
        <location evidence="2">Cell membrane</location>
    </subcellularLocation>
    <subcellularLocation>
        <location evidence="1">Membrane</location>
        <topology evidence="1">Multi-pass membrane protein</topology>
    </subcellularLocation>
</comment>
<keyword evidence="6 11" id="KW-0732">Signal</keyword>
<dbReference type="Pfam" id="PF02931">
    <property type="entry name" value="Neur_chan_LBD"/>
    <property type="match status" value="1"/>
</dbReference>
<reference evidence="16" key="1">
    <citation type="submission" date="2016-11" db="UniProtKB">
        <authorList>
            <consortium name="WormBaseParasite"/>
        </authorList>
    </citation>
    <scope>IDENTIFICATION</scope>
</reference>
<keyword evidence="8 11" id="KW-0406">Ion transport</keyword>
<protein>
    <submittedName>
        <fullName evidence="16">Neur_chan_LBD domain-containing protein</fullName>
    </submittedName>
</protein>
<dbReference type="PRINTS" id="PR00252">
    <property type="entry name" value="NRIONCHANNEL"/>
</dbReference>
<evidence type="ECO:0000256" key="8">
    <source>
        <dbReference type="ARBA" id="ARBA00023065"/>
    </source>
</evidence>
<dbReference type="InterPro" id="IPR018000">
    <property type="entry name" value="Neurotransmitter_ion_chnl_CS"/>
</dbReference>
<evidence type="ECO:0000256" key="10">
    <source>
        <dbReference type="ARBA" id="ARBA00023303"/>
    </source>
</evidence>
<evidence type="ECO:0000256" key="5">
    <source>
        <dbReference type="ARBA" id="ARBA00022692"/>
    </source>
</evidence>
<dbReference type="AlphaFoldDB" id="A0A1I7UKL3"/>
<evidence type="ECO:0000256" key="2">
    <source>
        <dbReference type="ARBA" id="ARBA00004236"/>
    </source>
</evidence>
<comment type="caution">
    <text evidence="11">Lacks conserved residue(s) required for the propagation of feature annotation.</text>
</comment>
<dbReference type="GO" id="GO:0005230">
    <property type="term" value="F:extracellular ligand-gated monoatomic ion channel activity"/>
    <property type="evidence" value="ECO:0007669"/>
    <property type="project" value="InterPro"/>
</dbReference>
<dbReference type="PRINTS" id="PR00253">
    <property type="entry name" value="GABAARECEPTR"/>
</dbReference>
<feature type="chain" id="PRO_5022262021" evidence="11">
    <location>
        <begin position="24"/>
        <end position="1039"/>
    </location>
</feature>
<proteinExistence type="inferred from homology"/>
<keyword evidence="15" id="KW-1185">Reference proteome</keyword>
<keyword evidence="5 11" id="KW-0812">Transmembrane</keyword>
<evidence type="ECO:0000259" key="14">
    <source>
        <dbReference type="Pfam" id="PF02932"/>
    </source>
</evidence>
<feature type="region of interest" description="Disordered" evidence="12">
    <location>
        <begin position="396"/>
        <end position="418"/>
    </location>
</feature>
<feature type="compositionally biased region" description="Basic and acidic residues" evidence="12">
    <location>
        <begin position="33"/>
        <end position="46"/>
    </location>
</feature>
<dbReference type="Proteomes" id="UP000095282">
    <property type="component" value="Unplaced"/>
</dbReference>
<dbReference type="Gene3D" id="1.20.58.390">
    <property type="entry name" value="Neurotransmitter-gated ion-channel transmembrane domain"/>
    <property type="match status" value="1"/>
</dbReference>
<dbReference type="PROSITE" id="PS00236">
    <property type="entry name" value="NEUROTR_ION_CHANNEL"/>
    <property type="match status" value="1"/>
</dbReference>
<dbReference type="InterPro" id="IPR006202">
    <property type="entry name" value="Neur_chan_lig-bd"/>
</dbReference>
<dbReference type="GO" id="GO:0005886">
    <property type="term" value="C:plasma membrane"/>
    <property type="evidence" value="ECO:0007669"/>
    <property type="project" value="UniProtKB-SubCell"/>
</dbReference>
<keyword evidence="9 11" id="KW-0472">Membrane</keyword>
<evidence type="ECO:0000256" key="11">
    <source>
        <dbReference type="RuleBase" id="RU000687"/>
    </source>
</evidence>
<feature type="transmembrane region" description="Helical" evidence="11">
    <location>
        <begin position="942"/>
        <end position="964"/>
    </location>
</feature>
<evidence type="ECO:0000256" key="4">
    <source>
        <dbReference type="ARBA" id="ARBA00022475"/>
    </source>
</evidence>
<evidence type="ECO:0000259" key="13">
    <source>
        <dbReference type="Pfam" id="PF02931"/>
    </source>
</evidence>
<evidence type="ECO:0000313" key="15">
    <source>
        <dbReference type="Proteomes" id="UP000095282"/>
    </source>
</evidence>
<dbReference type="InterPro" id="IPR006028">
    <property type="entry name" value="GABAA/Glycine_rcpt"/>
</dbReference>
<evidence type="ECO:0000256" key="7">
    <source>
        <dbReference type="ARBA" id="ARBA00022989"/>
    </source>
</evidence>
<dbReference type="CDD" id="cd19049">
    <property type="entry name" value="LGIC_TM_anion"/>
    <property type="match status" value="1"/>
</dbReference>
<feature type="domain" description="Neurotransmitter-gated ion-channel transmembrane" evidence="14">
    <location>
        <begin position="884"/>
        <end position="992"/>
    </location>
</feature>
<name>A0A1I7UKL3_9PELO</name>
<evidence type="ECO:0000256" key="12">
    <source>
        <dbReference type="SAM" id="MobiDB-lite"/>
    </source>
</evidence>
<feature type="region of interest" description="Disordered" evidence="12">
    <location>
        <begin position="483"/>
        <end position="511"/>
    </location>
</feature>
<dbReference type="InterPro" id="IPR006029">
    <property type="entry name" value="Neurotrans-gated_channel_TM"/>
</dbReference>
<sequence length="1039" mass="118269">MPRNNLLFQILFLLLCLLSTLDTRRRGGQGGRAFEDSKAEERHFDYKSAPGEAIPDENEEEAPKIILGTKNGESTTVETTTVEATTTMEQKEEGEATTASTEDLIKKLLEGVFDLENLTKIVEEEHAEALDEATNRTVLWIDTSYKAMDYNLSIDEIEECHTWQKYWNLSAEAKEAKALNMSGSLNETEETDDSEKELKEVEELLKQTELVNSKSRLKTLGLSPELLVAYKAVGFVYREICGNHGRTLWYRTREDASLIGVDSFSPICEPFKEQLNPDESTLSQLALKLNMLIQNVTDGFQAPLKRGGANGTDIFEAGNSTMQAVTVVDSTDTVVLMPSSEAPVHHIHHHHHHHHHHEPTTVTQETTVSTTVPSTVPPTIPPTETTVTQDYFDYENREVSSGTPPNEDDDVTTTVSPTTSEIEVYDDDVWDYRDMEKRFKVRHQVVFDGNEIGEDDVDSDSFHMASGRKRRRHVILKTKVRRKRRRKREVSEEEEEKKSGETTVTLHQDSGEDEDDWLNVRQIIKTTDGETTIAIIEERSHLLDGNSTDLRAWIEIDASDLINPTLLISSPEAVSALGLEVDATAFQRFENVGLYLPGICSEYVPKAIDEFNSSSFEGIEIEGPIGVNISALELAGVNLTSLADKLRNDTEVDEILSRTNGSTKNLGGSFILPVLNKNQYDPFSAPIVFQGSAVVVRFGIYIESMSNFQTSTMDYDMDIYLMMSWRDARLVNPYDKPILVKEEDILEKIWRPDPFFANAKEAEFHEVTFLNFLMRIFPDGLVLYETRVKIKPSCNLILCKYPHDKQTCDLLIKSFAYPVETVRFEWFTRRKDAIDKNPDVKLPELYIDRYETTTCANERKSGAFSCLRAVFRLKRDVGFHIAQTYIPTSLALMFSWVGVWLPEEFMEGRIGVAITVLLTLSTESAGAREHLPSVSYLKAIDLWFGFITGFVFFTLLQTLFVIGFDKRANQLKKWAGRKTADITEEIREALLQKATRYHKTGRYLDNFCRVFYPLSFILFLLMYYFVFTEGRQDDCMNRR</sequence>
<keyword evidence="10 11" id="KW-0407">Ion channel</keyword>
<dbReference type="GO" id="GO:0004888">
    <property type="term" value="F:transmembrane signaling receptor activity"/>
    <property type="evidence" value="ECO:0007669"/>
    <property type="project" value="InterPro"/>
</dbReference>
<comment type="similarity">
    <text evidence="11">Belongs to the ligand-gated ion channel (TC 1.A.9) family.</text>
</comment>
<feature type="signal peptide" evidence="11">
    <location>
        <begin position="1"/>
        <end position="23"/>
    </location>
</feature>